<dbReference type="Proteomes" id="UP000317429">
    <property type="component" value="Chromosome"/>
</dbReference>
<reference evidence="1 2" key="1">
    <citation type="submission" date="2019-02" db="EMBL/GenBank/DDBJ databases">
        <title>Deep-cultivation of Planctomycetes and their phenomic and genomic characterization uncovers novel biology.</title>
        <authorList>
            <person name="Wiegand S."/>
            <person name="Jogler M."/>
            <person name="Boedeker C."/>
            <person name="Pinto D."/>
            <person name="Vollmers J."/>
            <person name="Rivas-Marin E."/>
            <person name="Kohn T."/>
            <person name="Peeters S.H."/>
            <person name="Heuer A."/>
            <person name="Rast P."/>
            <person name="Oberbeckmann S."/>
            <person name="Bunk B."/>
            <person name="Jeske O."/>
            <person name="Meyerdierks A."/>
            <person name="Storesund J.E."/>
            <person name="Kallscheuer N."/>
            <person name="Luecker S."/>
            <person name="Lage O.M."/>
            <person name="Pohl T."/>
            <person name="Merkel B.J."/>
            <person name="Hornburger P."/>
            <person name="Mueller R.-W."/>
            <person name="Bruemmer F."/>
            <person name="Labrenz M."/>
            <person name="Spormann A.M."/>
            <person name="Op den Camp H."/>
            <person name="Overmann J."/>
            <person name="Amann R."/>
            <person name="Jetten M.S.M."/>
            <person name="Mascher T."/>
            <person name="Medema M.H."/>
            <person name="Devos D.P."/>
            <person name="Kaster A.-K."/>
            <person name="Ovreas L."/>
            <person name="Rohde M."/>
            <person name="Galperin M.Y."/>
            <person name="Jogler C."/>
        </authorList>
    </citation>
    <scope>NUCLEOTIDE SEQUENCE [LARGE SCALE GENOMIC DNA]</scope>
    <source>
        <strain evidence="1 2">Pla175</strain>
    </source>
</reference>
<protein>
    <submittedName>
        <fullName evidence="1">Uncharacterized protein</fullName>
    </submittedName>
</protein>
<dbReference type="KEGG" id="pnd:Pla175_05260"/>
<proteinExistence type="predicted"/>
<keyword evidence="2" id="KW-1185">Reference proteome</keyword>
<organism evidence="1 2">
    <name type="scientific">Pirellulimonas nuda</name>
    <dbReference type="NCBI Taxonomy" id="2528009"/>
    <lineage>
        <taxon>Bacteria</taxon>
        <taxon>Pseudomonadati</taxon>
        <taxon>Planctomycetota</taxon>
        <taxon>Planctomycetia</taxon>
        <taxon>Pirellulales</taxon>
        <taxon>Lacipirellulaceae</taxon>
        <taxon>Pirellulimonas</taxon>
    </lineage>
</organism>
<dbReference type="AlphaFoldDB" id="A0A518D6R6"/>
<gene>
    <name evidence="1" type="ORF">Pla175_05260</name>
</gene>
<evidence type="ECO:0000313" key="1">
    <source>
        <dbReference type="EMBL" id="QDU87170.1"/>
    </source>
</evidence>
<dbReference type="EMBL" id="CP036291">
    <property type="protein sequence ID" value="QDU87170.1"/>
    <property type="molecule type" value="Genomic_DNA"/>
</dbReference>
<name>A0A518D6R6_9BACT</name>
<accession>A0A518D6R6</accession>
<sequence>MSQTIQFEVEMPEHLAGLKLPAAVHRRLQFLLDAQDSGRGLSEDQRGEAEGLVELSELLSLLKLRAQRIAGES</sequence>
<evidence type="ECO:0000313" key="2">
    <source>
        <dbReference type="Proteomes" id="UP000317429"/>
    </source>
</evidence>